<sequence>MLIDLRSDTLTKPIDSMRQAMFDAVVGDDGRTSRDGKGEDPTVNRLEDLAAKVTGKEDAMFCNSGTIGNIIALMTHCTRGDLVAVGANSHLYKSEKSPFMESYFGLDPVLYEADNRGVPRVDSLASHFRKRNTNLLCLENSNNFFGGACISAKETKAICELANEYSVPVHLDGARIFNVAAYYDLPVSDLVAPVDSVMFSVSKGLGAPIGSLLCGSKAFIKQARSTRKLLGGGMRQVGIIAAAGIIGIEIQSQRLKEDHEHAYLLASKIVGNTKIKVNLENVQTNIVIIDVSNSGYSAAKFEMELAERGLYVKAVSNNHIRMTTYHGISTENVEKAAVIFNQYCHNLKEVDSDIE</sequence>
<keyword evidence="4" id="KW-0456">Lyase</keyword>
<evidence type="ECO:0000259" key="6">
    <source>
        <dbReference type="Pfam" id="PF01212"/>
    </source>
</evidence>
<dbReference type="Pfam" id="PF01212">
    <property type="entry name" value="Beta_elim_lyase"/>
    <property type="match status" value="1"/>
</dbReference>
<dbReference type="FunFam" id="3.40.640.10:FF:000030">
    <property type="entry name" value="Low-specificity L-threonine aldolase"/>
    <property type="match status" value="1"/>
</dbReference>
<feature type="modified residue" description="N6-(pyridoxal phosphate)lysine" evidence="5">
    <location>
        <position position="203"/>
    </location>
</feature>
<proteinExistence type="inferred from homology"/>
<dbReference type="AlphaFoldDB" id="A0A417YMX6"/>
<evidence type="ECO:0000256" key="5">
    <source>
        <dbReference type="PIRSR" id="PIRSR017617-1"/>
    </source>
</evidence>
<accession>A0A417YMX6</accession>
<dbReference type="PIRSF" id="PIRSF017617">
    <property type="entry name" value="Thr_aldolase"/>
    <property type="match status" value="1"/>
</dbReference>
<dbReference type="InterPro" id="IPR015421">
    <property type="entry name" value="PyrdxlP-dep_Trfase_major"/>
</dbReference>
<dbReference type="InterPro" id="IPR023603">
    <property type="entry name" value="Low_specificity_L-TA-like"/>
</dbReference>
<feature type="domain" description="Aromatic amino acid beta-eliminating lyase/threonine aldolase" evidence="6">
    <location>
        <begin position="4"/>
        <end position="290"/>
    </location>
</feature>
<evidence type="ECO:0000256" key="2">
    <source>
        <dbReference type="ARBA" id="ARBA00006966"/>
    </source>
</evidence>
<keyword evidence="3" id="KW-0663">Pyridoxal phosphate</keyword>
<dbReference type="GO" id="GO:0008732">
    <property type="term" value="F:L-allo-threonine aldolase activity"/>
    <property type="evidence" value="ECO:0007669"/>
    <property type="project" value="TreeGrafter"/>
</dbReference>
<dbReference type="GO" id="GO:0006545">
    <property type="term" value="P:glycine biosynthetic process"/>
    <property type="evidence" value="ECO:0007669"/>
    <property type="project" value="TreeGrafter"/>
</dbReference>
<dbReference type="Gene3D" id="3.40.640.10">
    <property type="entry name" value="Type I PLP-dependent aspartate aminotransferase-like (Major domain)"/>
    <property type="match status" value="1"/>
</dbReference>
<evidence type="ECO:0000256" key="3">
    <source>
        <dbReference type="ARBA" id="ARBA00022898"/>
    </source>
</evidence>
<keyword evidence="8" id="KW-1185">Reference proteome</keyword>
<dbReference type="EMBL" id="QWEH01000001">
    <property type="protein sequence ID" value="RHW35115.1"/>
    <property type="molecule type" value="Genomic_DNA"/>
</dbReference>
<dbReference type="RefSeq" id="WP_118888310.1">
    <property type="nucleotide sequence ID" value="NZ_PHUT01000001.1"/>
</dbReference>
<comment type="similarity">
    <text evidence="2">Belongs to the threonine aldolase family.</text>
</comment>
<evidence type="ECO:0000313" key="7">
    <source>
        <dbReference type="EMBL" id="RHW35115.1"/>
    </source>
</evidence>
<dbReference type="PANTHER" id="PTHR48097:SF9">
    <property type="entry name" value="L-THREONINE ALDOLASE"/>
    <property type="match status" value="1"/>
</dbReference>
<dbReference type="InterPro" id="IPR001597">
    <property type="entry name" value="ArAA_b-elim_lyase/Thr_aldolase"/>
</dbReference>
<dbReference type="InterPro" id="IPR015422">
    <property type="entry name" value="PyrdxlP-dep_Trfase_small"/>
</dbReference>
<evidence type="ECO:0000256" key="1">
    <source>
        <dbReference type="ARBA" id="ARBA00001933"/>
    </source>
</evidence>
<dbReference type="GO" id="GO:0005829">
    <property type="term" value="C:cytosol"/>
    <property type="evidence" value="ECO:0007669"/>
    <property type="project" value="TreeGrafter"/>
</dbReference>
<dbReference type="PANTHER" id="PTHR48097">
    <property type="entry name" value="L-THREONINE ALDOLASE-RELATED"/>
    <property type="match status" value="1"/>
</dbReference>
<dbReference type="NCBIfam" id="NF041359">
    <property type="entry name" value="GntG_guanitoxin"/>
    <property type="match status" value="1"/>
</dbReference>
<dbReference type="InterPro" id="IPR015424">
    <property type="entry name" value="PyrdxlP-dep_Trfase"/>
</dbReference>
<name>A0A417YMX6_9BACI</name>
<evidence type="ECO:0000313" key="8">
    <source>
        <dbReference type="Proteomes" id="UP000285456"/>
    </source>
</evidence>
<evidence type="ECO:0000256" key="4">
    <source>
        <dbReference type="ARBA" id="ARBA00023239"/>
    </source>
</evidence>
<comment type="cofactor">
    <cofactor evidence="1">
        <name>pyridoxal 5'-phosphate</name>
        <dbReference type="ChEBI" id="CHEBI:597326"/>
    </cofactor>
</comment>
<dbReference type="SUPFAM" id="SSF53383">
    <property type="entry name" value="PLP-dependent transferases"/>
    <property type="match status" value="1"/>
</dbReference>
<comment type="caution">
    <text evidence="7">The sequence shown here is derived from an EMBL/GenBank/DDBJ whole genome shotgun (WGS) entry which is preliminary data.</text>
</comment>
<gene>
    <name evidence="7" type="ORF">D1B32_00400</name>
</gene>
<protein>
    <submittedName>
        <fullName evidence="7">Threonine aldolase</fullName>
    </submittedName>
</protein>
<organism evidence="7 8">
    <name type="scientific">Oceanobacillus profundus</name>
    <dbReference type="NCBI Taxonomy" id="372463"/>
    <lineage>
        <taxon>Bacteria</taxon>
        <taxon>Bacillati</taxon>
        <taxon>Bacillota</taxon>
        <taxon>Bacilli</taxon>
        <taxon>Bacillales</taxon>
        <taxon>Bacillaceae</taxon>
        <taxon>Oceanobacillus</taxon>
    </lineage>
</organism>
<dbReference type="GO" id="GO:0006567">
    <property type="term" value="P:L-threonine catabolic process"/>
    <property type="evidence" value="ECO:0007669"/>
    <property type="project" value="TreeGrafter"/>
</dbReference>
<reference evidence="7 8" key="1">
    <citation type="journal article" date="2007" name="Int. J. Syst. Evol. Microbiol.">
        <title>Oceanobacillus profundus sp. nov., isolated from a deep-sea sediment core.</title>
        <authorList>
            <person name="Kim Y.G."/>
            <person name="Choi D.H."/>
            <person name="Hyun S."/>
            <person name="Cho B.C."/>
        </authorList>
    </citation>
    <scope>NUCLEOTIDE SEQUENCE [LARGE SCALE GENOMIC DNA]</scope>
    <source>
        <strain evidence="7 8">DSM 18246</strain>
    </source>
</reference>
<dbReference type="Gene3D" id="3.90.1150.10">
    <property type="entry name" value="Aspartate Aminotransferase, domain 1"/>
    <property type="match status" value="1"/>
</dbReference>
<dbReference type="Proteomes" id="UP000285456">
    <property type="component" value="Unassembled WGS sequence"/>
</dbReference>